<gene>
    <name evidence="3" type="ORF">Mth01_48550</name>
</gene>
<keyword evidence="1" id="KW-0472">Membrane</keyword>
<feature type="transmembrane region" description="Helical" evidence="1">
    <location>
        <begin position="122"/>
        <end position="140"/>
    </location>
</feature>
<name>A0A8J3W1C5_9ACTN</name>
<keyword evidence="4" id="KW-1185">Reference proteome</keyword>
<reference evidence="3" key="1">
    <citation type="submission" date="2021-01" db="EMBL/GenBank/DDBJ databases">
        <title>Whole genome shotgun sequence of Sphaerimonospora thailandensis NBRC 107569.</title>
        <authorList>
            <person name="Komaki H."/>
            <person name="Tamura T."/>
        </authorList>
    </citation>
    <scope>NUCLEOTIDE SEQUENCE</scope>
    <source>
        <strain evidence="3">NBRC 107569</strain>
    </source>
</reference>
<protein>
    <submittedName>
        <fullName evidence="3">Sulfurtransferase</fullName>
    </submittedName>
</protein>
<dbReference type="SMART" id="SM00450">
    <property type="entry name" value="RHOD"/>
    <property type="match status" value="1"/>
</dbReference>
<dbReference type="Gene3D" id="3.40.250.10">
    <property type="entry name" value="Rhodanese-like domain"/>
    <property type="match status" value="1"/>
</dbReference>
<keyword evidence="1" id="KW-1133">Transmembrane helix</keyword>
<dbReference type="Pfam" id="PF00581">
    <property type="entry name" value="Rhodanese"/>
    <property type="match status" value="1"/>
</dbReference>
<evidence type="ECO:0000313" key="3">
    <source>
        <dbReference type="EMBL" id="GIH72602.1"/>
    </source>
</evidence>
<dbReference type="AlphaFoldDB" id="A0A8J3W1C5"/>
<dbReference type="PANTHER" id="PTHR45431">
    <property type="entry name" value="RHODANESE-LIKE DOMAIN-CONTAINING PROTEIN 15, CHLOROPLASTIC"/>
    <property type="match status" value="1"/>
</dbReference>
<dbReference type="PANTHER" id="PTHR45431:SF3">
    <property type="entry name" value="RHODANESE-LIKE DOMAIN-CONTAINING PROTEIN 15, CHLOROPLASTIC"/>
    <property type="match status" value="1"/>
</dbReference>
<dbReference type="InterPro" id="IPR036873">
    <property type="entry name" value="Rhodanese-like_dom_sf"/>
</dbReference>
<feature type="domain" description="Rhodanese" evidence="2">
    <location>
        <begin position="21"/>
        <end position="111"/>
    </location>
</feature>
<dbReference type="InterPro" id="IPR021309">
    <property type="entry name" value="YgaP-like_TM"/>
</dbReference>
<evidence type="ECO:0000259" key="2">
    <source>
        <dbReference type="PROSITE" id="PS50206"/>
    </source>
</evidence>
<dbReference type="PROSITE" id="PS50206">
    <property type="entry name" value="RHODANESE_3"/>
    <property type="match status" value="1"/>
</dbReference>
<organism evidence="3 4">
    <name type="scientific">Sphaerimonospora thailandensis</name>
    <dbReference type="NCBI Taxonomy" id="795644"/>
    <lineage>
        <taxon>Bacteria</taxon>
        <taxon>Bacillati</taxon>
        <taxon>Actinomycetota</taxon>
        <taxon>Actinomycetes</taxon>
        <taxon>Streptosporangiales</taxon>
        <taxon>Streptosporangiaceae</taxon>
        <taxon>Sphaerimonospora</taxon>
    </lineage>
</organism>
<sequence>MTANAGSSAVDVTTARALIASNPDVLVVDVRTAAEFETAHIDGAINLPLDQVDAHLRQIVADAGGRLLLICQSGNRATQAQKSLCEAGLPGTVVLSGGMNSWITSGAPVIRGRQKWSLERQVRLVAGGIVLASIVADLWLPGARFVGAFIGAGLVFASLTDTCAMGMILSRLPYNRGRADAAEALACIVKPARSRT</sequence>
<dbReference type="SUPFAM" id="SSF52821">
    <property type="entry name" value="Rhodanese/Cell cycle control phosphatase"/>
    <property type="match status" value="1"/>
</dbReference>
<proteinExistence type="predicted"/>
<dbReference type="CDD" id="cd00158">
    <property type="entry name" value="RHOD"/>
    <property type="match status" value="1"/>
</dbReference>
<evidence type="ECO:0000313" key="4">
    <source>
        <dbReference type="Proteomes" id="UP000610966"/>
    </source>
</evidence>
<comment type="caution">
    <text evidence="3">The sequence shown here is derived from an EMBL/GenBank/DDBJ whole genome shotgun (WGS) entry which is preliminary data.</text>
</comment>
<dbReference type="Proteomes" id="UP000610966">
    <property type="component" value="Unassembled WGS sequence"/>
</dbReference>
<dbReference type="EMBL" id="BOOG01000055">
    <property type="protein sequence ID" value="GIH72602.1"/>
    <property type="molecule type" value="Genomic_DNA"/>
</dbReference>
<dbReference type="InterPro" id="IPR001763">
    <property type="entry name" value="Rhodanese-like_dom"/>
</dbReference>
<dbReference type="InterPro" id="IPR052367">
    <property type="entry name" value="Thiosulfate_ST/Rhodanese-like"/>
</dbReference>
<feature type="transmembrane region" description="Helical" evidence="1">
    <location>
        <begin position="146"/>
        <end position="169"/>
    </location>
</feature>
<dbReference type="Gene3D" id="6.10.140.1340">
    <property type="match status" value="1"/>
</dbReference>
<dbReference type="RefSeq" id="WP_204018256.1">
    <property type="nucleotide sequence ID" value="NZ_BOOG01000055.1"/>
</dbReference>
<accession>A0A8J3W1C5</accession>
<evidence type="ECO:0000256" key="1">
    <source>
        <dbReference type="SAM" id="Phobius"/>
    </source>
</evidence>
<dbReference type="Pfam" id="PF11127">
    <property type="entry name" value="YgaP-like_TM"/>
    <property type="match status" value="1"/>
</dbReference>
<keyword evidence="1" id="KW-0812">Transmembrane</keyword>